<evidence type="ECO:0000313" key="2">
    <source>
        <dbReference type="Proteomes" id="UP000185511"/>
    </source>
</evidence>
<dbReference type="EMBL" id="CP016076">
    <property type="protein sequence ID" value="APU15383.1"/>
    <property type="molecule type" value="Genomic_DNA"/>
</dbReference>
<organism evidence="1 2">
    <name type="scientific">Actinoalloteichus fjordicus</name>
    <dbReference type="NCBI Taxonomy" id="1612552"/>
    <lineage>
        <taxon>Bacteria</taxon>
        <taxon>Bacillati</taxon>
        <taxon>Actinomycetota</taxon>
        <taxon>Actinomycetes</taxon>
        <taxon>Pseudonocardiales</taxon>
        <taxon>Pseudonocardiaceae</taxon>
        <taxon>Actinoalloteichus</taxon>
    </lineage>
</organism>
<protein>
    <submittedName>
        <fullName evidence="1">DUF2580 family protein</fullName>
    </submittedName>
</protein>
<gene>
    <name evidence="1" type="ORF">UA74_16765</name>
</gene>
<reference evidence="2" key="1">
    <citation type="submission" date="2016-06" db="EMBL/GenBank/DDBJ databases">
        <title>Complete genome sequence of Actinoalloteichus fjordicus DSM 46855 (=ADI127-17), type strain of the new species Actinoalloteichus fjordicus.</title>
        <authorList>
            <person name="Ruckert C."/>
            <person name="Nouioui I."/>
            <person name="Willmese J."/>
            <person name="van Wezel G."/>
            <person name="Klenk H.-P."/>
            <person name="Kalinowski J."/>
            <person name="Zotchev S.B."/>
        </authorList>
    </citation>
    <scope>NUCLEOTIDE SEQUENCE [LARGE SCALE GENOMIC DNA]</scope>
    <source>
        <strain evidence="2">ADI127-7</strain>
    </source>
</reference>
<keyword evidence="2" id="KW-1185">Reference proteome</keyword>
<accession>A0AAC9PSQ7</accession>
<dbReference type="Proteomes" id="UP000185511">
    <property type="component" value="Chromosome"/>
</dbReference>
<proteinExistence type="predicted"/>
<evidence type="ECO:0000313" key="1">
    <source>
        <dbReference type="EMBL" id="APU15383.1"/>
    </source>
</evidence>
<name>A0AAC9PSQ7_9PSEU</name>
<dbReference type="InterPro" id="IPR022536">
    <property type="entry name" value="EspC"/>
</dbReference>
<dbReference type="KEGG" id="acad:UA74_16765"/>
<dbReference type="AlphaFoldDB" id="A0AAC9PSQ7"/>
<sequence>MSVSEGYEVDVEQLRTHAGNVDSVGARFEAVISASSHIAQNDEAYGLLCGWIAAVLEGRHTRQDELIAYVAENLALAAEALRTTASDYEAMEDTASGLIGSAGGELTP</sequence>
<dbReference type="GO" id="GO:0009306">
    <property type="term" value="P:protein secretion"/>
    <property type="evidence" value="ECO:0007669"/>
    <property type="project" value="InterPro"/>
</dbReference>
<dbReference type="Pfam" id="PF10824">
    <property type="entry name" value="T7SS_ESX_EspC"/>
    <property type="match status" value="1"/>
</dbReference>